<keyword evidence="1 2" id="KW-0238">DNA-binding</keyword>
<accession>A0A087AMA5</accession>
<evidence type="ECO:0000313" key="4">
    <source>
        <dbReference type="EMBL" id="HJG41476.1"/>
    </source>
</evidence>
<gene>
    <name evidence="5" type="ORF">BIGA_1575</name>
    <name evidence="4" type="ORF">K8U73_03690</name>
</gene>
<dbReference type="PANTHER" id="PTHR43479">
    <property type="entry name" value="ACREF/ENVCD OPERON REPRESSOR-RELATED"/>
    <property type="match status" value="1"/>
</dbReference>
<dbReference type="Gene3D" id="1.10.357.10">
    <property type="entry name" value="Tetracycline Repressor, domain 2"/>
    <property type="match status" value="1"/>
</dbReference>
<dbReference type="PANTHER" id="PTHR43479:SF7">
    <property type="entry name" value="TETR-FAMILY TRANSCRIPTIONAL REGULATOR"/>
    <property type="match status" value="1"/>
</dbReference>
<dbReference type="eggNOG" id="COG1309">
    <property type="taxonomic scope" value="Bacteria"/>
</dbReference>
<dbReference type="Pfam" id="PF00440">
    <property type="entry name" value="TetR_N"/>
    <property type="match status" value="1"/>
</dbReference>
<protein>
    <submittedName>
        <fullName evidence="5">TetR family transcriptional regulator</fullName>
    </submittedName>
    <submittedName>
        <fullName evidence="4">TetR/AcrR family transcriptional regulator</fullName>
    </submittedName>
</protein>
<organism evidence="5 6">
    <name type="scientific">Bifidobacterium pullorum subsp. gallinarum</name>
    <dbReference type="NCBI Taxonomy" id="78344"/>
    <lineage>
        <taxon>Bacteria</taxon>
        <taxon>Bacillati</taxon>
        <taxon>Actinomycetota</taxon>
        <taxon>Actinomycetes</taxon>
        <taxon>Bifidobacteriales</taxon>
        <taxon>Bifidobacteriaceae</taxon>
        <taxon>Bifidobacterium</taxon>
    </lineage>
</organism>
<reference evidence="5 6" key="1">
    <citation type="submission" date="2014-03" db="EMBL/GenBank/DDBJ databases">
        <title>Genomics of Bifidobacteria.</title>
        <authorList>
            <person name="Ventura M."/>
            <person name="Milani C."/>
            <person name="Lugli G.A."/>
        </authorList>
    </citation>
    <scope>NUCLEOTIDE SEQUENCE [LARGE SCALE GENOMIC DNA]</scope>
    <source>
        <strain evidence="5 6">LMG 11586</strain>
    </source>
</reference>
<dbReference type="OrthoDB" id="3193022at2"/>
<dbReference type="PROSITE" id="PS50977">
    <property type="entry name" value="HTH_TETR_2"/>
    <property type="match status" value="1"/>
</dbReference>
<dbReference type="Proteomes" id="UP000786560">
    <property type="component" value="Unassembled WGS sequence"/>
</dbReference>
<evidence type="ECO:0000313" key="5">
    <source>
        <dbReference type="EMBL" id="KFI59905.1"/>
    </source>
</evidence>
<dbReference type="SUPFAM" id="SSF46689">
    <property type="entry name" value="Homeodomain-like"/>
    <property type="match status" value="1"/>
</dbReference>
<feature type="domain" description="HTH tetR-type" evidence="3">
    <location>
        <begin position="12"/>
        <end position="72"/>
    </location>
</feature>
<dbReference type="RefSeq" id="WP_033507298.1">
    <property type="nucleotide sequence ID" value="NZ_DYUX01000013.1"/>
</dbReference>
<keyword evidence="6" id="KW-1185">Reference proteome</keyword>
<dbReference type="GO" id="GO:0003677">
    <property type="term" value="F:DNA binding"/>
    <property type="evidence" value="ECO:0007669"/>
    <property type="project" value="UniProtKB-UniRule"/>
</dbReference>
<evidence type="ECO:0000256" key="2">
    <source>
        <dbReference type="PROSITE-ProRule" id="PRU00335"/>
    </source>
</evidence>
<dbReference type="InterPro" id="IPR039532">
    <property type="entry name" value="TetR_C_Firmicutes"/>
</dbReference>
<comment type="caution">
    <text evidence="5">The sequence shown here is derived from an EMBL/GenBank/DDBJ whole genome shotgun (WGS) entry which is preliminary data.</text>
</comment>
<name>A0A087AMA5_9BIFI</name>
<dbReference type="Proteomes" id="UP000029046">
    <property type="component" value="Unassembled WGS sequence"/>
</dbReference>
<dbReference type="EMBL" id="DYUX01000013">
    <property type="protein sequence ID" value="HJG41476.1"/>
    <property type="molecule type" value="Genomic_DNA"/>
</dbReference>
<dbReference type="InterPro" id="IPR050624">
    <property type="entry name" value="HTH-type_Tx_Regulator"/>
</dbReference>
<feature type="DNA-binding region" description="H-T-H motif" evidence="2">
    <location>
        <begin position="35"/>
        <end position="54"/>
    </location>
</feature>
<reference evidence="4" key="3">
    <citation type="submission" date="2021-09" db="EMBL/GenBank/DDBJ databases">
        <authorList>
            <person name="Gilroy R."/>
        </authorList>
    </citation>
    <scope>NUCLEOTIDE SEQUENCE</scope>
    <source>
        <strain evidence="4">ChiBcolR7-4860</strain>
    </source>
</reference>
<evidence type="ECO:0000259" key="3">
    <source>
        <dbReference type="PROSITE" id="PS50977"/>
    </source>
</evidence>
<sequence length="186" mass="21286">MARELVESRRTQYTRRALRDALIELLADKPLARITVRELCERADVNRSTFYAHYPDLDSLLRDIEEDTIDWVNGTLQQLLERPDPDSVGRVIEHVCRYIADNRSHLRVLMSPQADLRFQQQLLGLIYGRIDLATQLQGTDPQEAEMRMHFAVSGSIGLLQHWLASEPTAPPETVARIITTMALPAR</sequence>
<proteinExistence type="predicted"/>
<evidence type="ECO:0000313" key="6">
    <source>
        <dbReference type="Proteomes" id="UP000029046"/>
    </source>
</evidence>
<dbReference type="InterPro" id="IPR009057">
    <property type="entry name" value="Homeodomain-like_sf"/>
</dbReference>
<dbReference type="Pfam" id="PF14278">
    <property type="entry name" value="TetR_C_8"/>
    <property type="match status" value="1"/>
</dbReference>
<dbReference type="InterPro" id="IPR001647">
    <property type="entry name" value="HTH_TetR"/>
</dbReference>
<reference evidence="4" key="2">
    <citation type="journal article" date="2021" name="PeerJ">
        <title>Extensive microbial diversity within the chicken gut microbiome revealed by metagenomics and culture.</title>
        <authorList>
            <person name="Gilroy R."/>
            <person name="Ravi A."/>
            <person name="Getino M."/>
            <person name="Pursley I."/>
            <person name="Horton D.L."/>
            <person name="Alikhan N.F."/>
            <person name="Baker D."/>
            <person name="Gharbi K."/>
            <person name="Hall N."/>
            <person name="Watson M."/>
            <person name="Adriaenssens E.M."/>
            <person name="Foster-Nyarko E."/>
            <person name="Jarju S."/>
            <person name="Secka A."/>
            <person name="Antonio M."/>
            <person name="Oren A."/>
            <person name="Chaudhuri R.R."/>
            <person name="La Ragione R."/>
            <person name="Hildebrand F."/>
            <person name="Pallen M.J."/>
        </authorList>
    </citation>
    <scope>NUCLEOTIDE SEQUENCE</scope>
    <source>
        <strain evidence="4">ChiBcolR7-4860</strain>
    </source>
</reference>
<dbReference type="AlphaFoldDB" id="A0A087AMA5"/>
<evidence type="ECO:0000256" key="1">
    <source>
        <dbReference type="ARBA" id="ARBA00023125"/>
    </source>
</evidence>
<dbReference type="EMBL" id="JGYX01000007">
    <property type="protein sequence ID" value="KFI59905.1"/>
    <property type="molecule type" value="Genomic_DNA"/>
</dbReference>